<keyword evidence="3 5" id="KW-1133">Transmembrane helix</keyword>
<feature type="transmembrane region" description="Helical" evidence="5">
    <location>
        <begin position="86"/>
        <end position="106"/>
    </location>
</feature>
<sequence length="486" mass="49697">MANDIAGMTERQKSLAFFTLITALVLEIVDVTIINTALPAMQADFAARGQDLGGDTAQWIAAGYSLAFGLLLILGGRLGDLFGGRAMFLAGVGGFTVASALCGMASDPGLLVAARVLQGAAGAIMAPQVMAVIQILYDPVERIGRLAWFGVIGGLAGIAGPILGGLLIAADIAGLGWRTVFLINLPIGLAALAAGWRFLPREVAHKGGRIDVIGTLSFGAALAAMLFPLVRGEHVGMDTASMALLAASPLLMWAAWRGLVRRAGAGRPVIFDPELLHDGLFRTGALIGLVFSAANTGFLFVFAHALQSRLGYSPLQTGLVHIPFSAGVMVGMGFLGRRYLARAGKWVMVCAALALLVADSAALGWIALGGHDLFLLLPALLLAGVGMGTLSGPVSPVALARVDRRHAGAASGILKTVLQMGSAFGIALVGSAYFALRGPVAGAGAGGVYAALAVILVLLVVCLVLALLLPARIFAPEPSSKAAQTG</sequence>
<dbReference type="Pfam" id="PF07690">
    <property type="entry name" value="MFS_1"/>
    <property type="match status" value="1"/>
</dbReference>
<feature type="transmembrane region" description="Helical" evidence="5">
    <location>
        <begin position="210"/>
        <end position="230"/>
    </location>
</feature>
<dbReference type="Gene3D" id="1.20.1720.10">
    <property type="entry name" value="Multidrug resistance protein D"/>
    <property type="match status" value="1"/>
</dbReference>
<dbReference type="RefSeq" id="WP_011444868.1">
    <property type="nucleotide sequence ID" value="NC_007794.1"/>
</dbReference>
<dbReference type="Gene3D" id="1.20.1250.20">
    <property type="entry name" value="MFS general substrate transporter like domains"/>
    <property type="match status" value="1"/>
</dbReference>
<dbReference type="SUPFAM" id="SSF103473">
    <property type="entry name" value="MFS general substrate transporter"/>
    <property type="match status" value="1"/>
</dbReference>
<feature type="domain" description="Major facilitator superfamily (MFS) profile" evidence="6">
    <location>
        <begin position="16"/>
        <end position="474"/>
    </location>
</feature>
<dbReference type="STRING" id="279238.Saro_1209"/>
<feature type="transmembrane region" description="Helical" evidence="5">
    <location>
        <begin position="112"/>
        <end position="137"/>
    </location>
</feature>
<evidence type="ECO:0000256" key="1">
    <source>
        <dbReference type="ARBA" id="ARBA00004141"/>
    </source>
</evidence>
<comment type="subcellular location">
    <subcellularLocation>
        <location evidence="1">Membrane</location>
        <topology evidence="1">Multi-pass membrane protein</topology>
    </subcellularLocation>
</comment>
<keyword evidence="4 5" id="KW-0472">Membrane</keyword>
<feature type="transmembrane region" description="Helical" evidence="5">
    <location>
        <begin position="448"/>
        <end position="471"/>
    </location>
</feature>
<proteinExistence type="predicted"/>
<evidence type="ECO:0000313" key="8">
    <source>
        <dbReference type="Proteomes" id="UP000009134"/>
    </source>
</evidence>
<dbReference type="PANTHER" id="PTHR42718:SF39">
    <property type="entry name" value="ACTINORHODIN TRANSPORTER-RELATED"/>
    <property type="match status" value="1"/>
</dbReference>
<feature type="transmembrane region" description="Helical" evidence="5">
    <location>
        <begin position="175"/>
        <end position="198"/>
    </location>
</feature>
<reference evidence="8" key="1">
    <citation type="submission" date="2006-01" db="EMBL/GenBank/DDBJ databases">
        <title>Complete sequence of Novosphingobium aromaticivorans DSM 12444.</title>
        <authorList>
            <consortium name="US DOE Joint Genome Institute"/>
            <person name="Copeland A."/>
            <person name="Lucas S."/>
            <person name="Lapidus A."/>
            <person name="Barry K."/>
            <person name="Detter J.C."/>
            <person name="Glavina T."/>
            <person name="Hammon N."/>
            <person name="Israni S."/>
            <person name="Pitluck S."/>
            <person name="Chain P."/>
            <person name="Malfatti S."/>
            <person name="Shin M."/>
            <person name="Vergez L."/>
            <person name="Schmutz J."/>
            <person name="Larimer F."/>
            <person name="Land M."/>
            <person name="Kyrpides N."/>
            <person name="Ivanova N."/>
            <person name="Fredrickson J."/>
            <person name="Balkwill D."/>
            <person name="Romine M.F."/>
            <person name="Richardson P."/>
        </authorList>
    </citation>
    <scope>NUCLEOTIDE SEQUENCE [LARGE SCALE GENOMIC DNA]</scope>
    <source>
        <strain evidence="8">ATCC 700278 / DSM 12444 / CCUG 56034 / CIP 105152 / NBRC 16084 / F199</strain>
    </source>
</reference>
<evidence type="ECO:0000256" key="4">
    <source>
        <dbReference type="ARBA" id="ARBA00023136"/>
    </source>
</evidence>
<keyword evidence="8" id="KW-1185">Reference proteome</keyword>
<dbReference type="EMBL" id="CP000248">
    <property type="protein sequence ID" value="ABD25654.1"/>
    <property type="molecule type" value="Genomic_DNA"/>
</dbReference>
<dbReference type="InterPro" id="IPR036259">
    <property type="entry name" value="MFS_trans_sf"/>
</dbReference>
<evidence type="ECO:0000256" key="2">
    <source>
        <dbReference type="ARBA" id="ARBA00022692"/>
    </source>
</evidence>
<feature type="transmembrane region" description="Helical" evidence="5">
    <location>
        <begin position="347"/>
        <end position="368"/>
    </location>
</feature>
<feature type="transmembrane region" description="Helical" evidence="5">
    <location>
        <begin position="374"/>
        <end position="400"/>
    </location>
</feature>
<feature type="transmembrane region" description="Helical" evidence="5">
    <location>
        <begin position="318"/>
        <end position="335"/>
    </location>
</feature>
<dbReference type="InterPro" id="IPR020846">
    <property type="entry name" value="MFS_dom"/>
</dbReference>
<keyword evidence="2 5" id="KW-0812">Transmembrane</keyword>
<protein>
    <submittedName>
        <fullName evidence="7">Major facilitator superfamily MFS_1</fullName>
    </submittedName>
</protein>
<gene>
    <name evidence="7" type="ordered locus">Saro_1209</name>
</gene>
<evidence type="ECO:0000313" key="7">
    <source>
        <dbReference type="EMBL" id="ABD25654.1"/>
    </source>
</evidence>
<dbReference type="GO" id="GO:0022857">
    <property type="term" value="F:transmembrane transporter activity"/>
    <property type="evidence" value="ECO:0007669"/>
    <property type="project" value="InterPro"/>
</dbReference>
<evidence type="ECO:0000256" key="5">
    <source>
        <dbReference type="SAM" id="Phobius"/>
    </source>
</evidence>
<feature type="transmembrane region" description="Helical" evidence="5">
    <location>
        <begin position="57"/>
        <end position="74"/>
    </location>
</feature>
<dbReference type="PROSITE" id="PS50850">
    <property type="entry name" value="MFS"/>
    <property type="match status" value="1"/>
</dbReference>
<feature type="transmembrane region" description="Helical" evidence="5">
    <location>
        <begin position="242"/>
        <end position="260"/>
    </location>
</feature>
<dbReference type="PANTHER" id="PTHR42718">
    <property type="entry name" value="MAJOR FACILITATOR SUPERFAMILY MULTIDRUG TRANSPORTER MFSC"/>
    <property type="match status" value="1"/>
</dbReference>
<organism evidence="7 8">
    <name type="scientific">Novosphingobium aromaticivorans (strain ATCC 700278 / DSM 12444 / CCUG 56034 / CIP 105152 / NBRC 16084 / F199)</name>
    <dbReference type="NCBI Taxonomy" id="279238"/>
    <lineage>
        <taxon>Bacteria</taxon>
        <taxon>Pseudomonadati</taxon>
        <taxon>Pseudomonadota</taxon>
        <taxon>Alphaproteobacteria</taxon>
        <taxon>Sphingomonadales</taxon>
        <taxon>Sphingomonadaceae</taxon>
        <taxon>Novosphingobium</taxon>
    </lineage>
</organism>
<dbReference type="GO" id="GO:0016020">
    <property type="term" value="C:membrane"/>
    <property type="evidence" value="ECO:0007669"/>
    <property type="project" value="UniProtKB-SubCell"/>
</dbReference>
<feature type="transmembrane region" description="Helical" evidence="5">
    <location>
        <begin position="146"/>
        <end position="169"/>
    </location>
</feature>
<dbReference type="HOGENOM" id="CLU_000960_28_2_5"/>
<dbReference type="AlphaFoldDB" id="Q2G919"/>
<evidence type="ECO:0000256" key="3">
    <source>
        <dbReference type="ARBA" id="ARBA00022989"/>
    </source>
</evidence>
<feature type="transmembrane region" description="Helical" evidence="5">
    <location>
        <begin position="280"/>
        <end position="306"/>
    </location>
</feature>
<feature type="transmembrane region" description="Helical" evidence="5">
    <location>
        <begin position="412"/>
        <end position="436"/>
    </location>
</feature>
<dbReference type="InterPro" id="IPR011701">
    <property type="entry name" value="MFS"/>
</dbReference>
<dbReference type="KEGG" id="nar:Saro_1209"/>
<dbReference type="eggNOG" id="COG0477">
    <property type="taxonomic scope" value="Bacteria"/>
</dbReference>
<feature type="transmembrane region" description="Helical" evidence="5">
    <location>
        <begin position="15"/>
        <end position="37"/>
    </location>
</feature>
<dbReference type="Proteomes" id="UP000009134">
    <property type="component" value="Chromosome"/>
</dbReference>
<name>Q2G919_NOVAD</name>
<evidence type="ECO:0000259" key="6">
    <source>
        <dbReference type="PROSITE" id="PS50850"/>
    </source>
</evidence>
<accession>Q2G919</accession>